<dbReference type="SUPFAM" id="SSF51126">
    <property type="entry name" value="Pectin lyase-like"/>
    <property type="match status" value="1"/>
</dbReference>
<dbReference type="GO" id="GO:0051701">
    <property type="term" value="P:biological process involved in interaction with host"/>
    <property type="evidence" value="ECO:0007669"/>
    <property type="project" value="UniProtKB-ARBA"/>
</dbReference>
<dbReference type="InterPro" id="IPR011050">
    <property type="entry name" value="Pectin_lyase_fold/virulence"/>
</dbReference>
<accession>A0A0R6CKP4</accession>
<name>A0A0R6CKP4_9CAUD</name>
<organism evidence="3 4">
    <name type="scientific">Citrobacter phage CVT22</name>
    <dbReference type="NCBI Taxonomy" id="1622234"/>
    <lineage>
        <taxon>Viruses</taxon>
        <taxon>Duplodnaviria</taxon>
        <taxon>Heunggongvirae</taxon>
        <taxon>Uroviricota</taxon>
        <taxon>Caudoviricetes</taxon>
        <taxon>Zobellviridae</taxon>
        <taxon>Citrovirus</taxon>
        <taxon>Citrovirus coptotermitis</taxon>
    </lineage>
</organism>
<dbReference type="OrthoDB" id="21389at10239"/>
<dbReference type="GeneID" id="26040410"/>
<evidence type="ECO:0000313" key="4">
    <source>
        <dbReference type="Proteomes" id="UP000202282"/>
    </source>
</evidence>
<dbReference type="GO" id="GO:0019058">
    <property type="term" value="P:viral life cycle"/>
    <property type="evidence" value="ECO:0007669"/>
    <property type="project" value="UniProtKB-ARBA"/>
</dbReference>
<dbReference type="InterPro" id="IPR012334">
    <property type="entry name" value="Pectin_lyas_fold"/>
</dbReference>
<reference evidence="3 4" key="1">
    <citation type="journal article" date="2015" name="Genome Announc.">
        <title>Complete Genome Sequence of Citrobacter Phage CVT22 Isolated from the Gut of the Formosan Subterranean Termite, Coptotermes formosanus Shiraki.</title>
        <authorList>
            <person name="Tikhe C.V."/>
            <person name="Martin T.M."/>
            <person name="Gissendanner C.R."/>
            <person name="Husseneder C."/>
        </authorList>
    </citation>
    <scope>NUCLEOTIDE SEQUENCE [LARGE SCALE GENOMIC DNA]</scope>
</reference>
<dbReference type="Proteomes" id="UP000202282">
    <property type="component" value="Segment"/>
</dbReference>
<evidence type="ECO:0000256" key="1">
    <source>
        <dbReference type="ARBA" id="ARBA00004328"/>
    </source>
</evidence>
<keyword evidence="4" id="KW-1185">Reference proteome</keyword>
<dbReference type="GO" id="GO:0044423">
    <property type="term" value="C:virion component"/>
    <property type="evidence" value="ECO:0007669"/>
    <property type="project" value="UniProtKB-KW"/>
</dbReference>
<evidence type="ECO:0000313" key="3">
    <source>
        <dbReference type="EMBL" id="AJT60706.1"/>
    </source>
</evidence>
<dbReference type="KEGG" id="vg:26040410"/>
<comment type="subcellular location">
    <subcellularLocation>
        <location evidence="1">Virion</location>
    </subcellularLocation>
</comment>
<dbReference type="RefSeq" id="YP_009168384.1">
    <property type="nucleotide sequence ID" value="NC_027988.2"/>
</dbReference>
<dbReference type="Gene3D" id="2.160.20.10">
    <property type="entry name" value="Single-stranded right-handed beta-helix, Pectin lyase-like"/>
    <property type="match status" value="1"/>
</dbReference>
<keyword evidence="2" id="KW-0946">Virion</keyword>
<dbReference type="EMBL" id="KP774835">
    <property type="protein sequence ID" value="AJT60706.1"/>
    <property type="molecule type" value="Genomic_DNA"/>
</dbReference>
<sequence>MTIELDDVTSGYNVSVINGNFQTIEDKMNQEVLWRGASAVAGESKMERDLDMDGHRILNADLDGSTITNDRAVRVSTGYLPPIPQTLEERKGAVVSFDINTGDPIALAPASGSAVDVLNQLANNSDVTKGDALVALKQPFTGAIARTVHSKMADSVSAKDFATGDGVTDDYAKLMQAYQWAAAHGKSLFIPAGIYMFSQKLVFDTPGVFIFGEGMNSTSLRFTGTGTAIEFNDSIPNNGIYSFSGGIADLEVVGNANTTNIIYNKNVNHWYLSRVNAREASTINGVGLRVEGPTGCHIQHFVCSTNAQLMSSRPFVGIWMDAIITTGGRTAATTLLHPIIEGMTGDGVHLRGCDQLTWIGGTSENNGGNGVTFSDNGQPRINTLIGVGFEANLGFADIFDAGQMNRFINCTSTKLSYFGVTSLFAELSGGYHQSVLVEGNFTTLHDLKYSFFANGGTFVPKENTKYWNLFNTQTSAIVNLPKPGHLLALTGSPMLFTNTFGFPIDVMMHVDSAAVVSSVFFCEGTTPNVKVDATGGIRLDPGNSLQITYTGSPTFYWMPR</sequence>
<protein>
    <submittedName>
        <fullName evidence="3">Tail protein</fullName>
    </submittedName>
</protein>
<proteinExistence type="predicted"/>
<evidence type="ECO:0000256" key="2">
    <source>
        <dbReference type="ARBA" id="ARBA00022844"/>
    </source>
</evidence>